<dbReference type="FunFam" id="1.10.10.10:FF:000001">
    <property type="entry name" value="LysR family transcriptional regulator"/>
    <property type="match status" value="1"/>
</dbReference>
<evidence type="ECO:0000256" key="4">
    <source>
        <dbReference type="ARBA" id="ARBA00023163"/>
    </source>
</evidence>
<accession>B3PF27</accession>
<evidence type="ECO:0000256" key="3">
    <source>
        <dbReference type="ARBA" id="ARBA00023125"/>
    </source>
</evidence>
<dbReference type="InterPro" id="IPR036390">
    <property type="entry name" value="WH_DNA-bd_sf"/>
</dbReference>
<dbReference type="HOGENOM" id="CLU_039613_16_2_6"/>
<feature type="domain" description="HTH lysR-type" evidence="5">
    <location>
        <begin position="1"/>
        <end position="59"/>
    </location>
</feature>
<dbReference type="OrthoDB" id="5721010at2"/>
<name>B3PF27_CELJU</name>
<evidence type="ECO:0000313" key="6">
    <source>
        <dbReference type="EMBL" id="ACE84456.1"/>
    </source>
</evidence>
<dbReference type="InterPro" id="IPR000847">
    <property type="entry name" value="LysR_HTH_N"/>
</dbReference>
<evidence type="ECO:0000256" key="2">
    <source>
        <dbReference type="ARBA" id="ARBA00023015"/>
    </source>
</evidence>
<evidence type="ECO:0000259" key="5">
    <source>
        <dbReference type="PROSITE" id="PS50931"/>
    </source>
</evidence>
<dbReference type="Pfam" id="PF00126">
    <property type="entry name" value="HTH_1"/>
    <property type="match status" value="1"/>
</dbReference>
<reference evidence="6 7" key="1">
    <citation type="journal article" date="2008" name="J. Bacteriol.">
        <title>Insights into plant cell wall degradation from the genome sequence of the soil bacterium Cellvibrio japonicus.</title>
        <authorList>
            <person name="Deboy R.T."/>
            <person name="Mongodin E.F."/>
            <person name="Fouts D.E."/>
            <person name="Tailford L.E."/>
            <person name="Khouri H."/>
            <person name="Emerson J.B."/>
            <person name="Mohamoud Y."/>
            <person name="Watkins K."/>
            <person name="Henrissat B."/>
            <person name="Gilbert H.J."/>
            <person name="Nelson K.E."/>
        </authorList>
    </citation>
    <scope>NUCLEOTIDE SEQUENCE [LARGE SCALE GENOMIC DNA]</scope>
    <source>
        <strain evidence="6 7">Ueda107</strain>
    </source>
</reference>
<keyword evidence="7" id="KW-1185">Reference proteome</keyword>
<dbReference type="GO" id="GO:0003700">
    <property type="term" value="F:DNA-binding transcription factor activity"/>
    <property type="evidence" value="ECO:0007669"/>
    <property type="project" value="InterPro"/>
</dbReference>
<dbReference type="Gene3D" id="3.40.190.290">
    <property type="match status" value="1"/>
</dbReference>
<dbReference type="InterPro" id="IPR058163">
    <property type="entry name" value="LysR-type_TF_proteobact-type"/>
</dbReference>
<dbReference type="KEGG" id="cja:CJA_3341"/>
<comment type="similarity">
    <text evidence="1">Belongs to the LysR transcriptional regulatory family.</text>
</comment>
<dbReference type="PANTHER" id="PTHR30537">
    <property type="entry name" value="HTH-TYPE TRANSCRIPTIONAL REGULATOR"/>
    <property type="match status" value="1"/>
</dbReference>
<sequence length="299" mass="33933">MQHWESVEAFIQVIRQGSFAGAARQLQVSNSHVSRLVSQLELQLGTQLLYRTTRQIRLTDAGQVYFDHCCHLFDGLREAELLLHHYRDQPSGLLKITAATTFGDKFIAPVVNDFQLRYPQLKVSMYFSNRQVELIEEGFDVGIRMGVLRESTLVAKRLCDRREYIVGSPAYFRRSPAPQSLAELDSHNCLVGTRGYWLLSDKGQRKDLVVRGNWQANSGPALLDAALKGIGLAQLPDYYVDEFLGDGRLQSVLEQHRYSDTGVWVVYPQQRHLAPKVRLFIDFLVERFAGGISDVLPPP</sequence>
<dbReference type="PROSITE" id="PS50931">
    <property type="entry name" value="HTH_LYSR"/>
    <property type="match status" value="1"/>
</dbReference>
<keyword evidence="2" id="KW-0805">Transcription regulation</keyword>
<dbReference type="FunFam" id="3.40.190.290:FF:000001">
    <property type="entry name" value="Transcriptional regulator, LysR family"/>
    <property type="match status" value="1"/>
</dbReference>
<dbReference type="Proteomes" id="UP000001036">
    <property type="component" value="Chromosome"/>
</dbReference>
<dbReference type="InterPro" id="IPR036388">
    <property type="entry name" value="WH-like_DNA-bd_sf"/>
</dbReference>
<dbReference type="PANTHER" id="PTHR30537:SF10">
    <property type="entry name" value="TRANSCRIPTIONAL REGULATOR-RELATED"/>
    <property type="match status" value="1"/>
</dbReference>
<dbReference type="EMBL" id="CP000934">
    <property type="protein sequence ID" value="ACE84456.1"/>
    <property type="molecule type" value="Genomic_DNA"/>
</dbReference>
<dbReference type="GO" id="GO:0006351">
    <property type="term" value="P:DNA-templated transcription"/>
    <property type="evidence" value="ECO:0007669"/>
    <property type="project" value="TreeGrafter"/>
</dbReference>
<evidence type="ECO:0000313" key="7">
    <source>
        <dbReference type="Proteomes" id="UP000001036"/>
    </source>
</evidence>
<dbReference type="Pfam" id="PF03466">
    <property type="entry name" value="LysR_substrate"/>
    <property type="match status" value="1"/>
</dbReference>
<proteinExistence type="inferred from homology"/>
<dbReference type="Gene3D" id="1.10.10.10">
    <property type="entry name" value="Winged helix-like DNA-binding domain superfamily/Winged helix DNA-binding domain"/>
    <property type="match status" value="1"/>
</dbReference>
<dbReference type="SUPFAM" id="SSF46785">
    <property type="entry name" value="Winged helix' DNA-binding domain"/>
    <property type="match status" value="1"/>
</dbReference>
<dbReference type="InterPro" id="IPR005119">
    <property type="entry name" value="LysR_subst-bd"/>
</dbReference>
<dbReference type="eggNOG" id="COG0583">
    <property type="taxonomic scope" value="Bacteria"/>
</dbReference>
<dbReference type="SUPFAM" id="SSF53850">
    <property type="entry name" value="Periplasmic binding protein-like II"/>
    <property type="match status" value="1"/>
</dbReference>
<dbReference type="RefSeq" id="WP_012488917.1">
    <property type="nucleotide sequence ID" value="NC_010995.1"/>
</dbReference>
<evidence type="ECO:0000256" key="1">
    <source>
        <dbReference type="ARBA" id="ARBA00009437"/>
    </source>
</evidence>
<dbReference type="GO" id="GO:0043565">
    <property type="term" value="F:sequence-specific DNA binding"/>
    <property type="evidence" value="ECO:0007669"/>
    <property type="project" value="TreeGrafter"/>
</dbReference>
<protein>
    <submittedName>
        <fullName evidence="6">Transcriptional regulator, LysR family</fullName>
    </submittedName>
</protein>
<dbReference type="AlphaFoldDB" id="B3PF27"/>
<keyword evidence="4" id="KW-0804">Transcription</keyword>
<dbReference type="STRING" id="498211.CJA_3341"/>
<gene>
    <name evidence="6" type="ordered locus">CJA_3341</name>
</gene>
<organism evidence="6 7">
    <name type="scientific">Cellvibrio japonicus (strain Ueda107)</name>
    <name type="common">Pseudomonas fluorescens subsp. cellulosa</name>
    <dbReference type="NCBI Taxonomy" id="498211"/>
    <lineage>
        <taxon>Bacteria</taxon>
        <taxon>Pseudomonadati</taxon>
        <taxon>Pseudomonadota</taxon>
        <taxon>Gammaproteobacteria</taxon>
        <taxon>Cellvibrionales</taxon>
        <taxon>Cellvibrionaceae</taxon>
        <taxon>Cellvibrio</taxon>
    </lineage>
</organism>
<keyword evidence="3" id="KW-0238">DNA-binding</keyword>